<proteinExistence type="predicted"/>
<sequence length="173" mass="19333">MPAMPSPLYAPARVSPSPLTAAPPFCSLSPVLWVSLILLLTFISKCCESIFKFIQNPFTSHYFPCSHPSQGKQRVHPRILYSFPTIFRTASLVPHLSILFLAQQPERSFQRMSPTMSHFSKLSSPCHSEQRSTPFPHPSGLPALATPLTSLQFLCVQPFCPLPHSRNTDNFLP</sequence>
<evidence type="ECO:0000313" key="2">
    <source>
        <dbReference type="Ensembl" id="ENSGGOP00000050115.1"/>
    </source>
</evidence>
<keyword evidence="1" id="KW-0472">Membrane</keyword>
<reference evidence="2" key="3">
    <citation type="submission" date="2025-08" db="UniProtKB">
        <authorList>
            <consortium name="Ensembl"/>
        </authorList>
    </citation>
    <scope>IDENTIFICATION</scope>
</reference>
<feature type="transmembrane region" description="Helical" evidence="1">
    <location>
        <begin position="20"/>
        <end position="43"/>
    </location>
</feature>
<accession>A0A2I2ZS87</accession>
<name>A0A2I2ZS87_GORGO</name>
<organism evidence="2 3">
    <name type="scientific">Gorilla gorilla gorilla</name>
    <name type="common">Western lowland gorilla</name>
    <dbReference type="NCBI Taxonomy" id="9595"/>
    <lineage>
        <taxon>Eukaryota</taxon>
        <taxon>Metazoa</taxon>
        <taxon>Chordata</taxon>
        <taxon>Craniata</taxon>
        <taxon>Vertebrata</taxon>
        <taxon>Euteleostomi</taxon>
        <taxon>Mammalia</taxon>
        <taxon>Eutheria</taxon>
        <taxon>Euarchontoglires</taxon>
        <taxon>Primates</taxon>
        <taxon>Haplorrhini</taxon>
        <taxon>Catarrhini</taxon>
        <taxon>Hominidae</taxon>
        <taxon>Gorilla</taxon>
    </lineage>
</organism>
<evidence type="ECO:0000256" key="1">
    <source>
        <dbReference type="SAM" id="Phobius"/>
    </source>
</evidence>
<dbReference type="Proteomes" id="UP000001519">
    <property type="component" value="Chromosome 6"/>
</dbReference>
<dbReference type="Bgee" id="ENSGGOG00000043114">
    <property type="expression patterns" value="Expressed in liver and 5 other cell types or tissues"/>
</dbReference>
<keyword evidence="1" id="KW-1133">Transmembrane helix</keyword>
<protein>
    <submittedName>
        <fullName evidence="2">Uncharacterized protein</fullName>
    </submittedName>
</protein>
<keyword evidence="3" id="KW-1185">Reference proteome</keyword>
<reference evidence="2 3" key="2">
    <citation type="journal article" date="2012" name="Nature">
        <title>Insights into hominid evolution from the gorilla genome sequence.</title>
        <authorList>
            <person name="Scally A."/>
            <person name="Dutheil J.Y."/>
            <person name="Hillier L.W."/>
            <person name="Jordan G.E."/>
            <person name="Goodhead I."/>
            <person name="Herrero J."/>
            <person name="Hobolth A."/>
            <person name="Lappalainen T."/>
            <person name="Mailund T."/>
            <person name="Marques-Bonet T."/>
            <person name="McCarthy S."/>
            <person name="Montgomery S.H."/>
            <person name="Schwalie P.C."/>
            <person name="Tang Y.A."/>
            <person name="Ward M.C."/>
            <person name="Xue Y."/>
            <person name="Yngvadottir B."/>
            <person name="Alkan C."/>
            <person name="Andersen L.N."/>
            <person name="Ayub Q."/>
            <person name="Ball E.V."/>
            <person name="Beal K."/>
            <person name="Bradley B.J."/>
            <person name="Chen Y."/>
            <person name="Clee C.M."/>
            <person name="Fitzgerald S."/>
            <person name="Graves T.A."/>
            <person name="Gu Y."/>
            <person name="Heath P."/>
            <person name="Heger A."/>
            <person name="Karakoc E."/>
            <person name="Kolb-Kokocinski A."/>
            <person name="Laird G.K."/>
            <person name="Lunter G."/>
            <person name="Meader S."/>
            <person name="Mort M."/>
            <person name="Mullikin J.C."/>
            <person name="Munch K."/>
            <person name="O'Connor T.D."/>
            <person name="Phillips A.D."/>
            <person name="Prado-Martinez J."/>
            <person name="Rogers A.S."/>
            <person name="Sajjadian S."/>
            <person name="Schmidt D."/>
            <person name="Shaw K."/>
            <person name="Simpson J.T."/>
            <person name="Stenson P.D."/>
            <person name="Turner D.J."/>
            <person name="Vigilant L."/>
            <person name="Vilella A.J."/>
            <person name="Whitener W."/>
            <person name="Zhu B."/>
            <person name="Cooper D.N."/>
            <person name="de Jong P."/>
            <person name="Dermitzakis E.T."/>
            <person name="Eichler E.E."/>
            <person name="Flicek P."/>
            <person name="Goldman N."/>
            <person name="Mundy N.I."/>
            <person name="Ning Z."/>
            <person name="Odom D.T."/>
            <person name="Ponting C.P."/>
            <person name="Quail M.A."/>
            <person name="Ryder O.A."/>
            <person name="Searle S.M."/>
            <person name="Warren W.C."/>
            <person name="Wilson R.K."/>
            <person name="Schierup M.H."/>
            <person name="Rogers J."/>
            <person name="Tyler-Smith C."/>
            <person name="Durbin R."/>
        </authorList>
    </citation>
    <scope>NUCLEOTIDE SEQUENCE [LARGE SCALE GENOMIC DNA]</scope>
</reference>
<reference evidence="3" key="1">
    <citation type="submission" date="2011-05" db="EMBL/GenBank/DDBJ databases">
        <title>Insights into the evolution of the great apes provided by the gorilla genome.</title>
        <authorList>
            <person name="Scally A."/>
        </authorList>
    </citation>
    <scope>NUCLEOTIDE SEQUENCE [LARGE SCALE GENOMIC DNA]</scope>
</reference>
<reference evidence="2" key="4">
    <citation type="submission" date="2025-09" db="UniProtKB">
        <authorList>
            <consortium name="Ensembl"/>
        </authorList>
    </citation>
    <scope>IDENTIFICATION</scope>
</reference>
<dbReference type="InParanoid" id="A0A2I2ZS87"/>
<dbReference type="AlphaFoldDB" id="A0A2I2ZS87"/>
<dbReference type="EMBL" id="CABD030044086">
    <property type="status" value="NOT_ANNOTATED_CDS"/>
    <property type="molecule type" value="Genomic_DNA"/>
</dbReference>
<dbReference type="OMA" id="FTSHYFP"/>
<keyword evidence="1" id="KW-0812">Transmembrane</keyword>
<evidence type="ECO:0000313" key="3">
    <source>
        <dbReference type="Proteomes" id="UP000001519"/>
    </source>
</evidence>
<dbReference type="GeneTree" id="ENSGT00860000136094"/>
<dbReference type="Ensembl" id="ENSGGOT00000063310.1">
    <property type="protein sequence ID" value="ENSGGOP00000050115.1"/>
    <property type="gene ID" value="ENSGGOG00000043114.1"/>
</dbReference>